<sequence length="89" mass="9586">MARVCSRPGCSAPATVTFTFEPDALVVWVGDLAPDATAPGHDLCAEHGERLSAPRGWRMEDVRANRPPLPKLDADSPMLSRAFRGVRAS</sequence>
<dbReference type="Proteomes" id="UP000334019">
    <property type="component" value="Chromosome"/>
</dbReference>
<organism evidence="1 2">
    <name type="scientific">Actinomarinicola tropica</name>
    <dbReference type="NCBI Taxonomy" id="2789776"/>
    <lineage>
        <taxon>Bacteria</taxon>
        <taxon>Bacillati</taxon>
        <taxon>Actinomycetota</taxon>
        <taxon>Acidimicrobiia</taxon>
        <taxon>Acidimicrobiales</taxon>
        <taxon>Iamiaceae</taxon>
        <taxon>Actinomarinicola</taxon>
    </lineage>
</organism>
<dbReference type="InterPro" id="IPR021888">
    <property type="entry name" value="DUF3499"/>
</dbReference>
<protein>
    <submittedName>
        <fullName evidence="1">DUF3499 family protein</fullName>
    </submittedName>
</protein>
<dbReference type="KEGG" id="atq:GH723_14460"/>
<keyword evidence="2" id="KW-1185">Reference proteome</keyword>
<proteinExistence type="predicted"/>
<dbReference type="RefSeq" id="WP_153760313.1">
    <property type="nucleotide sequence ID" value="NZ_CP045851.1"/>
</dbReference>
<accession>A0A5Q2RQ06</accession>
<gene>
    <name evidence="1" type="ORF">GH723_14460</name>
</gene>
<evidence type="ECO:0000313" key="1">
    <source>
        <dbReference type="EMBL" id="QGG96207.1"/>
    </source>
</evidence>
<evidence type="ECO:0000313" key="2">
    <source>
        <dbReference type="Proteomes" id="UP000334019"/>
    </source>
</evidence>
<reference evidence="1 2" key="1">
    <citation type="submission" date="2019-11" db="EMBL/GenBank/DDBJ databases">
        <authorList>
            <person name="He Y."/>
        </authorList>
    </citation>
    <scope>NUCLEOTIDE SEQUENCE [LARGE SCALE GENOMIC DNA]</scope>
    <source>
        <strain evidence="1 2">SCSIO 58843</strain>
    </source>
</reference>
<dbReference type="AlphaFoldDB" id="A0A5Q2RQ06"/>
<dbReference type="Pfam" id="PF12005">
    <property type="entry name" value="DUF3499"/>
    <property type="match status" value="1"/>
</dbReference>
<dbReference type="EMBL" id="CP045851">
    <property type="protein sequence ID" value="QGG96207.1"/>
    <property type="molecule type" value="Genomic_DNA"/>
</dbReference>
<name>A0A5Q2RQ06_9ACTN</name>